<name>A0A2K3LC27_TRIPR</name>
<dbReference type="EMBL" id="ASHM01048620">
    <property type="protein sequence ID" value="PNX85384.1"/>
    <property type="molecule type" value="Genomic_DNA"/>
</dbReference>
<reference evidence="1 3" key="1">
    <citation type="journal article" date="2014" name="Am. J. Bot.">
        <title>Genome assembly and annotation for red clover (Trifolium pratense; Fabaceae).</title>
        <authorList>
            <person name="Istvanek J."/>
            <person name="Jaros M."/>
            <person name="Krenek A."/>
            <person name="Repkova J."/>
        </authorList>
    </citation>
    <scope>NUCLEOTIDE SEQUENCE [LARGE SCALE GENOMIC DNA]</scope>
    <source>
        <strain evidence="3">cv. Tatra</strain>
        <tissue evidence="1">Young leaves</tissue>
    </source>
</reference>
<dbReference type="Proteomes" id="UP000236291">
    <property type="component" value="Unassembled WGS sequence"/>
</dbReference>
<organism evidence="1 3">
    <name type="scientific">Trifolium pratense</name>
    <name type="common">Red clover</name>
    <dbReference type="NCBI Taxonomy" id="57577"/>
    <lineage>
        <taxon>Eukaryota</taxon>
        <taxon>Viridiplantae</taxon>
        <taxon>Streptophyta</taxon>
        <taxon>Embryophyta</taxon>
        <taxon>Tracheophyta</taxon>
        <taxon>Spermatophyta</taxon>
        <taxon>Magnoliopsida</taxon>
        <taxon>eudicotyledons</taxon>
        <taxon>Gunneridae</taxon>
        <taxon>Pentapetalae</taxon>
        <taxon>rosids</taxon>
        <taxon>fabids</taxon>
        <taxon>Fabales</taxon>
        <taxon>Fabaceae</taxon>
        <taxon>Papilionoideae</taxon>
        <taxon>50 kb inversion clade</taxon>
        <taxon>NPAAA clade</taxon>
        <taxon>Hologalegina</taxon>
        <taxon>IRL clade</taxon>
        <taxon>Trifolieae</taxon>
        <taxon>Trifolium</taxon>
    </lineage>
</organism>
<evidence type="ECO:0000313" key="1">
    <source>
        <dbReference type="EMBL" id="PNX76086.1"/>
    </source>
</evidence>
<protein>
    <submittedName>
        <fullName evidence="1">Uncharacterized protein</fullName>
    </submittedName>
</protein>
<sequence>GSSHEEYFGVSDELKTKRFADDVDKNMDKFSAMVRGKG</sequence>
<reference evidence="1 3" key="2">
    <citation type="journal article" date="2017" name="Front. Plant Sci.">
        <title>Gene Classification and Mining of Molecular Markers Useful in Red Clover (Trifolium pratense) Breeding.</title>
        <authorList>
            <person name="Istvanek J."/>
            <person name="Dluhosova J."/>
            <person name="Dluhos P."/>
            <person name="Patkova L."/>
            <person name="Nedelnik J."/>
            <person name="Repkova J."/>
        </authorList>
    </citation>
    <scope>NUCLEOTIDE SEQUENCE [LARGE SCALE GENOMIC DNA]</scope>
    <source>
        <strain evidence="3">cv. Tatra</strain>
        <tissue evidence="1">Young leaves</tissue>
    </source>
</reference>
<accession>A0A2K3LC27</accession>
<dbReference type="EMBL" id="ASHM01030091">
    <property type="protein sequence ID" value="PNX76086.1"/>
    <property type="molecule type" value="Genomic_DNA"/>
</dbReference>
<dbReference type="AlphaFoldDB" id="A0A2K3LC27"/>
<evidence type="ECO:0000313" key="3">
    <source>
        <dbReference type="Proteomes" id="UP000236291"/>
    </source>
</evidence>
<gene>
    <name evidence="1" type="ORF">L195_g032031</name>
    <name evidence="2" type="ORF">L195_g041453</name>
</gene>
<feature type="non-terminal residue" evidence="1">
    <location>
        <position position="1"/>
    </location>
</feature>
<proteinExistence type="predicted"/>
<comment type="caution">
    <text evidence="1">The sequence shown here is derived from an EMBL/GenBank/DDBJ whole genome shotgun (WGS) entry which is preliminary data.</text>
</comment>
<evidence type="ECO:0000313" key="2">
    <source>
        <dbReference type="EMBL" id="PNX85384.1"/>
    </source>
</evidence>